<comment type="catalytic activity">
    <reaction evidence="1">
        <text>ATP + protein L-histidine = ADP + protein N-phospho-L-histidine.</text>
        <dbReference type="EC" id="2.7.13.3"/>
    </reaction>
</comment>
<dbReference type="InterPro" id="IPR029016">
    <property type="entry name" value="GAF-like_dom_sf"/>
</dbReference>
<dbReference type="GO" id="GO:0005524">
    <property type="term" value="F:ATP binding"/>
    <property type="evidence" value="ECO:0007669"/>
    <property type="project" value="UniProtKB-KW"/>
</dbReference>
<dbReference type="Pfam" id="PF02518">
    <property type="entry name" value="HATPase_c"/>
    <property type="match status" value="1"/>
</dbReference>
<evidence type="ECO:0000256" key="6">
    <source>
        <dbReference type="ARBA" id="ARBA00022777"/>
    </source>
</evidence>
<keyword evidence="12" id="KW-1185">Reference proteome</keyword>
<evidence type="ECO:0000256" key="3">
    <source>
        <dbReference type="ARBA" id="ARBA00022553"/>
    </source>
</evidence>
<keyword evidence="8" id="KW-0902">Two-component regulatory system</keyword>
<evidence type="ECO:0000256" key="5">
    <source>
        <dbReference type="ARBA" id="ARBA00022741"/>
    </source>
</evidence>
<evidence type="ECO:0000259" key="10">
    <source>
        <dbReference type="SMART" id="SM00387"/>
    </source>
</evidence>
<protein>
    <recommendedName>
        <fullName evidence="2">histidine kinase</fullName>
        <ecNumber evidence="2">2.7.13.3</ecNumber>
    </recommendedName>
</protein>
<sequence>MIGPAPSKRQARNIVPAASVVVTVALFMAAVALAGIGDRFVYVLPGLAPVAYAVVGAVIVHHQRGNRIGWLLCAGSIPFALLNTGSEYAYRAVIGESASLPAVTFVESSINVLPFLGLGLLVALLPQLFPTGTAISQRWRPTLWAAWGFIATGTISNLLIAEKIQGLPDVDNPTAIAAAQPLASALGVAALICLVLSVGAGLAGLVVRWRRSAVDERQQLKWFLAGVAPLLVPMALHDVLPVLAGAVIALLLPLVPITIGVAVLRYRLYDLDIVINRVLVYTTLSTMIAAVYLAIVVVVETVVGWGQGLGVQVAATVASAALFQPLRARVQRGIDRMFFGDRARPYEALTRLGRRLERAPAPQATLYGVVDTVADAMRVPYASIELAIADTIVTAAEHGTPTDEPARFPMIYQDEIIGHLTVSRRGPGADFSAADRRLLADLARHAGVAAHATQVTTALQQARLALVTAREEERRRLRRDLHDGLGPALAGVTLGLHAAQATIPTRPDHAAALLAGIQTQVEDVVRDIRRLVYGLRPPALDEYGLYRALQQHAAKIENEDRANGLAITVAAPATGLGALPAAVEVAAYRIATEAMTNVSHHAHARACHISLNLDGALQLDIIDDGRGLPAGTPAGVGLNAMRERAAELGGDLSITASGAGTHVRARLPIPELS</sequence>
<evidence type="ECO:0000256" key="9">
    <source>
        <dbReference type="SAM" id="Phobius"/>
    </source>
</evidence>
<evidence type="ECO:0000256" key="7">
    <source>
        <dbReference type="ARBA" id="ARBA00022840"/>
    </source>
</evidence>
<gene>
    <name evidence="11" type="ORF">GA0070613_6230</name>
</gene>
<feature type="transmembrane region" description="Helical" evidence="9">
    <location>
        <begin position="278"/>
        <end position="299"/>
    </location>
</feature>
<keyword evidence="5" id="KW-0547">Nucleotide-binding</keyword>
<dbReference type="Pfam" id="PF07730">
    <property type="entry name" value="HisKA_3"/>
    <property type="match status" value="1"/>
</dbReference>
<dbReference type="CDD" id="cd16917">
    <property type="entry name" value="HATPase_UhpB-NarQ-NarX-like"/>
    <property type="match status" value="1"/>
</dbReference>
<dbReference type="Gene3D" id="1.20.5.1930">
    <property type="match status" value="1"/>
</dbReference>
<keyword evidence="9" id="KW-0812">Transmembrane</keyword>
<dbReference type="InterPro" id="IPR011712">
    <property type="entry name" value="Sig_transdc_His_kin_sub3_dim/P"/>
</dbReference>
<reference evidence="12" key="1">
    <citation type="submission" date="2016-06" db="EMBL/GenBank/DDBJ databases">
        <authorList>
            <person name="Varghese N."/>
            <person name="Submissions Spin"/>
        </authorList>
    </citation>
    <scope>NUCLEOTIDE SEQUENCE [LARGE SCALE GENOMIC DNA]</scope>
    <source>
        <strain evidence="12">DSM 43819</strain>
    </source>
</reference>
<dbReference type="InterPro" id="IPR003594">
    <property type="entry name" value="HATPase_dom"/>
</dbReference>
<keyword evidence="6 11" id="KW-0418">Kinase</keyword>
<dbReference type="SUPFAM" id="SSF55781">
    <property type="entry name" value="GAF domain-like"/>
    <property type="match status" value="1"/>
</dbReference>
<evidence type="ECO:0000313" key="12">
    <source>
        <dbReference type="Proteomes" id="UP000198221"/>
    </source>
</evidence>
<dbReference type="EMBL" id="LT607754">
    <property type="protein sequence ID" value="SCG77336.1"/>
    <property type="molecule type" value="Genomic_DNA"/>
</dbReference>
<evidence type="ECO:0000256" key="4">
    <source>
        <dbReference type="ARBA" id="ARBA00022679"/>
    </source>
</evidence>
<name>A0A1C5K4M8_9ACTN</name>
<feature type="transmembrane region" description="Helical" evidence="9">
    <location>
        <begin position="68"/>
        <end position="90"/>
    </location>
</feature>
<dbReference type="Gene3D" id="3.30.565.10">
    <property type="entry name" value="Histidine kinase-like ATPase, C-terminal domain"/>
    <property type="match status" value="1"/>
</dbReference>
<evidence type="ECO:0000256" key="2">
    <source>
        <dbReference type="ARBA" id="ARBA00012438"/>
    </source>
</evidence>
<keyword evidence="3" id="KW-0597">Phosphoprotein</keyword>
<accession>A0A1C5K4M8</accession>
<dbReference type="EC" id="2.7.13.3" evidence="2"/>
<feature type="transmembrane region" description="Helical" evidence="9">
    <location>
        <begin position="242"/>
        <end position="266"/>
    </location>
</feature>
<dbReference type="GO" id="GO:0046983">
    <property type="term" value="F:protein dimerization activity"/>
    <property type="evidence" value="ECO:0007669"/>
    <property type="project" value="InterPro"/>
</dbReference>
<dbReference type="SMART" id="SM00387">
    <property type="entry name" value="HATPase_c"/>
    <property type="match status" value="1"/>
</dbReference>
<dbReference type="Proteomes" id="UP000198221">
    <property type="component" value="Chromosome I"/>
</dbReference>
<dbReference type="GO" id="GO:0000155">
    <property type="term" value="F:phosphorelay sensor kinase activity"/>
    <property type="evidence" value="ECO:0007669"/>
    <property type="project" value="InterPro"/>
</dbReference>
<feature type="transmembrane region" description="Helical" evidence="9">
    <location>
        <begin position="219"/>
        <end position="236"/>
    </location>
</feature>
<feature type="transmembrane region" description="Helical" evidence="9">
    <location>
        <begin position="42"/>
        <end position="61"/>
    </location>
</feature>
<keyword evidence="9" id="KW-0472">Membrane</keyword>
<evidence type="ECO:0000256" key="8">
    <source>
        <dbReference type="ARBA" id="ARBA00023012"/>
    </source>
</evidence>
<feature type="domain" description="Histidine kinase/HSP90-like ATPase" evidence="10">
    <location>
        <begin position="582"/>
        <end position="671"/>
    </location>
</feature>
<dbReference type="PANTHER" id="PTHR24421:SF10">
    <property type="entry name" value="NITRATE_NITRITE SENSOR PROTEIN NARQ"/>
    <property type="match status" value="1"/>
</dbReference>
<dbReference type="AlphaFoldDB" id="A0A1C5K4M8"/>
<dbReference type="InterPro" id="IPR050482">
    <property type="entry name" value="Sensor_HK_TwoCompSys"/>
</dbReference>
<keyword evidence="4" id="KW-0808">Transferase</keyword>
<feature type="transmembrane region" description="Helical" evidence="9">
    <location>
        <begin position="110"/>
        <end position="129"/>
    </location>
</feature>
<feature type="transmembrane region" description="Helical" evidence="9">
    <location>
        <begin position="181"/>
        <end position="207"/>
    </location>
</feature>
<proteinExistence type="predicted"/>
<evidence type="ECO:0000313" key="11">
    <source>
        <dbReference type="EMBL" id="SCG77336.1"/>
    </source>
</evidence>
<keyword evidence="7" id="KW-0067">ATP-binding</keyword>
<evidence type="ECO:0000256" key="1">
    <source>
        <dbReference type="ARBA" id="ARBA00000085"/>
    </source>
</evidence>
<feature type="transmembrane region" description="Helical" evidence="9">
    <location>
        <begin position="14"/>
        <end position="36"/>
    </location>
</feature>
<keyword evidence="9" id="KW-1133">Transmembrane helix</keyword>
<dbReference type="SUPFAM" id="SSF55874">
    <property type="entry name" value="ATPase domain of HSP90 chaperone/DNA topoisomerase II/histidine kinase"/>
    <property type="match status" value="1"/>
</dbReference>
<feature type="transmembrane region" description="Helical" evidence="9">
    <location>
        <begin position="141"/>
        <end position="161"/>
    </location>
</feature>
<dbReference type="InterPro" id="IPR036890">
    <property type="entry name" value="HATPase_C_sf"/>
</dbReference>
<dbReference type="GO" id="GO:0016020">
    <property type="term" value="C:membrane"/>
    <property type="evidence" value="ECO:0007669"/>
    <property type="project" value="InterPro"/>
</dbReference>
<organism evidence="11 12">
    <name type="scientific">Micromonospora inositola</name>
    <dbReference type="NCBI Taxonomy" id="47865"/>
    <lineage>
        <taxon>Bacteria</taxon>
        <taxon>Bacillati</taxon>
        <taxon>Actinomycetota</taxon>
        <taxon>Actinomycetes</taxon>
        <taxon>Micromonosporales</taxon>
        <taxon>Micromonosporaceae</taxon>
        <taxon>Micromonospora</taxon>
    </lineage>
</organism>
<dbReference type="Gene3D" id="3.30.450.40">
    <property type="match status" value="1"/>
</dbReference>
<dbReference type="PANTHER" id="PTHR24421">
    <property type="entry name" value="NITRATE/NITRITE SENSOR PROTEIN NARX-RELATED"/>
    <property type="match status" value="1"/>
</dbReference>